<evidence type="ECO:0000256" key="2">
    <source>
        <dbReference type="ARBA" id="ARBA00006347"/>
    </source>
</evidence>
<feature type="domain" description="Thioredoxin" evidence="11">
    <location>
        <begin position="91"/>
        <end position="232"/>
    </location>
</feature>
<evidence type="ECO:0000256" key="6">
    <source>
        <dbReference type="ARBA" id="ARBA00022824"/>
    </source>
</evidence>
<keyword evidence="4" id="KW-0732">Signal</keyword>
<dbReference type="GO" id="GO:0006457">
    <property type="term" value="P:protein folding"/>
    <property type="evidence" value="ECO:0007669"/>
    <property type="project" value="TreeGrafter"/>
</dbReference>
<dbReference type="GO" id="GO:0003756">
    <property type="term" value="F:protein disulfide isomerase activity"/>
    <property type="evidence" value="ECO:0007669"/>
    <property type="project" value="UniProtKB-EC"/>
</dbReference>
<evidence type="ECO:0000256" key="9">
    <source>
        <dbReference type="ARBA" id="ARBA00023284"/>
    </source>
</evidence>
<evidence type="ECO:0000256" key="8">
    <source>
        <dbReference type="ARBA" id="ARBA00023235"/>
    </source>
</evidence>
<dbReference type="AlphaFoldDB" id="A0A1Y3B181"/>
<comment type="catalytic activity">
    <reaction evidence="1">
        <text>Catalyzes the rearrangement of -S-S- bonds in proteins.</text>
        <dbReference type="EC" id="5.3.4.1"/>
    </reaction>
</comment>
<evidence type="ECO:0000256" key="3">
    <source>
        <dbReference type="ARBA" id="ARBA00012723"/>
    </source>
</evidence>
<protein>
    <recommendedName>
        <fullName evidence="3">protein disulfide-isomerase</fullName>
        <ecNumber evidence="3">5.3.4.1</ecNumber>
    </recommendedName>
</protein>
<dbReference type="PANTHER" id="PTHR18929">
    <property type="entry name" value="PROTEIN DISULFIDE ISOMERASE"/>
    <property type="match status" value="1"/>
</dbReference>
<dbReference type="GO" id="GO:0034976">
    <property type="term" value="P:response to endoplasmic reticulum stress"/>
    <property type="evidence" value="ECO:0007669"/>
    <property type="project" value="TreeGrafter"/>
</dbReference>
<dbReference type="EMBL" id="MUJZ01046407">
    <property type="protein sequence ID" value="OTF74569.1"/>
    <property type="molecule type" value="Genomic_DNA"/>
</dbReference>
<dbReference type="OrthoDB" id="72053at2759"/>
<dbReference type="GO" id="GO:0005783">
    <property type="term" value="C:endoplasmic reticulum"/>
    <property type="evidence" value="ECO:0007669"/>
    <property type="project" value="TreeGrafter"/>
</dbReference>
<dbReference type="InterPro" id="IPR013766">
    <property type="entry name" value="Thioredoxin_domain"/>
</dbReference>
<dbReference type="InterPro" id="IPR005788">
    <property type="entry name" value="PDI_thioredoxin-like_dom"/>
</dbReference>
<evidence type="ECO:0000256" key="5">
    <source>
        <dbReference type="ARBA" id="ARBA00022737"/>
    </source>
</evidence>
<proteinExistence type="inferred from homology"/>
<accession>A0A1Y3B181</accession>
<keyword evidence="5" id="KW-0677">Repeat</keyword>
<evidence type="ECO:0000256" key="10">
    <source>
        <dbReference type="RuleBase" id="RU004208"/>
    </source>
</evidence>
<dbReference type="PROSITE" id="PS51352">
    <property type="entry name" value="THIOREDOXIN_2"/>
    <property type="match status" value="1"/>
</dbReference>
<evidence type="ECO:0000259" key="11">
    <source>
        <dbReference type="PROSITE" id="PS51352"/>
    </source>
</evidence>
<dbReference type="PROSITE" id="PS00194">
    <property type="entry name" value="THIOREDOXIN_1"/>
    <property type="match status" value="1"/>
</dbReference>
<feature type="non-terminal residue" evidence="12">
    <location>
        <position position="1"/>
    </location>
</feature>
<dbReference type="PRINTS" id="PR00421">
    <property type="entry name" value="THIOREDOXIN"/>
</dbReference>
<reference evidence="12 13" key="1">
    <citation type="submission" date="2017-03" db="EMBL/GenBank/DDBJ databases">
        <title>Genome Survey of Euroglyphus maynei.</title>
        <authorList>
            <person name="Arlian L.G."/>
            <person name="Morgan M.S."/>
            <person name="Rider S.D."/>
        </authorList>
    </citation>
    <scope>NUCLEOTIDE SEQUENCE [LARGE SCALE GENOMIC DNA]</scope>
    <source>
        <strain evidence="12">Arlian Lab</strain>
        <tissue evidence="12">Whole body</tissue>
    </source>
</reference>
<evidence type="ECO:0000256" key="7">
    <source>
        <dbReference type="ARBA" id="ARBA00023157"/>
    </source>
</evidence>
<dbReference type="Pfam" id="PF00085">
    <property type="entry name" value="Thioredoxin"/>
    <property type="match status" value="1"/>
</dbReference>
<dbReference type="EC" id="5.3.4.1" evidence="3"/>
<keyword evidence="8 12" id="KW-0413">Isomerase</keyword>
<sequence length="246" mass="28323">TAKKIFGGEIKSHLLLFISQKDNDDYEKKIQTYRTAAKEYKGKVLFVILNSDDDEHEKIMEFFGIQKDQIPSMRLIRLEDEMTKFKPETNEFTEQSIKDFVTGVLDGKIKQHLLSQELPEDWDKNPVKILVSDNFDSVAFDKSKDVLVEFYAPWCGHCKNLAPVYEQLGEKYKDNPNVLITKMDATANELEHTKIASYPTFKLYKRDTNEVIEYNGERTLEGISKFLETGGDYGRAAPDSVSVSFH</sequence>
<gene>
    <name evidence="12" type="ORF">BLA29_007386</name>
</gene>
<keyword evidence="13" id="KW-1185">Reference proteome</keyword>
<dbReference type="CDD" id="cd02995">
    <property type="entry name" value="PDI_a_PDI_a'_C"/>
    <property type="match status" value="1"/>
</dbReference>
<dbReference type="CDD" id="cd02982">
    <property type="entry name" value="PDI_b'_family"/>
    <property type="match status" value="1"/>
</dbReference>
<dbReference type="FunFam" id="3.40.30.10:FF:000027">
    <property type="entry name" value="protein disulfide-isomerase A2"/>
    <property type="match status" value="1"/>
</dbReference>
<name>A0A1Y3B181_EURMA</name>
<dbReference type="SUPFAM" id="SSF52833">
    <property type="entry name" value="Thioredoxin-like"/>
    <property type="match status" value="2"/>
</dbReference>
<comment type="similarity">
    <text evidence="2 10">Belongs to the protein disulfide isomerase family.</text>
</comment>
<dbReference type="InterPro" id="IPR036249">
    <property type="entry name" value="Thioredoxin-like_sf"/>
</dbReference>
<evidence type="ECO:0000256" key="1">
    <source>
        <dbReference type="ARBA" id="ARBA00001182"/>
    </source>
</evidence>
<dbReference type="Pfam" id="PF13848">
    <property type="entry name" value="Thioredoxin_6"/>
    <property type="match status" value="1"/>
</dbReference>
<keyword evidence="7" id="KW-1015">Disulfide bond</keyword>
<dbReference type="PANTHER" id="PTHR18929:SF240">
    <property type="entry name" value="PROTEIN DISULFIDE-ISOMERASE"/>
    <property type="match status" value="1"/>
</dbReference>
<keyword evidence="9" id="KW-0676">Redox-active center</keyword>
<evidence type="ECO:0000313" key="12">
    <source>
        <dbReference type="EMBL" id="OTF74569.1"/>
    </source>
</evidence>
<dbReference type="Gene3D" id="3.40.30.10">
    <property type="entry name" value="Glutaredoxin"/>
    <property type="match status" value="2"/>
</dbReference>
<dbReference type="Proteomes" id="UP000194236">
    <property type="component" value="Unassembled WGS sequence"/>
</dbReference>
<dbReference type="InterPro" id="IPR017937">
    <property type="entry name" value="Thioredoxin_CS"/>
</dbReference>
<organism evidence="12 13">
    <name type="scientific">Euroglyphus maynei</name>
    <name type="common">Mayne's house dust mite</name>
    <dbReference type="NCBI Taxonomy" id="6958"/>
    <lineage>
        <taxon>Eukaryota</taxon>
        <taxon>Metazoa</taxon>
        <taxon>Ecdysozoa</taxon>
        <taxon>Arthropoda</taxon>
        <taxon>Chelicerata</taxon>
        <taxon>Arachnida</taxon>
        <taxon>Acari</taxon>
        <taxon>Acariformes</taxon>
        <taxon>Sarcoptiformes</taxon>
        <taxon>Astigmata</taxon>
        <taxon>Psoroptidia</taxon>
        <taxon>Analgoidea</taxon>
        <taxon>Pyroglyphidae</taxon>
        <taxon>Pyroglyphinae</taxon>
        <taxon>Euroglyphus</taxon>
    </lineage>
</organism>
<dbReference type="NCBIfam" id="TIGR01126">
    <property type="entry name" value="pdi_dom"/>
    <property type="match status" value="1"/>
</dbReference>
<evidence type="ECO:0000313" key="13">
    <source>
        <dbReference type="Proteomes" id="UP000194236"/>
    </source>
</evidence>
<evidence type="ECO:0000256" key="4">
    <source>
        <dbReference type="ARBA" id="ARBA00022729"/>
    </source>
</evidence>
<keyword evidence="6" id="KW-0256">Endoplasmic reticulum</keyword>
<comment type="caution">
    <text evidence="12">The sequence shown here is derived from an EMBL/GenBank/DDBJ whole genome shotgun (WGS) entry which is preliminary data.</text>
</comment>